<feature type="region of interest" description="Disordered" evidence="1">
    <location>
        <begin position="19"/>
        <end position="43"/>
    </location>
</feature>
<evidence type="ECO:0000313" key="2">
    <source>
        <dbReference type="EMBL" id="GFO12689.1"/>
    </source>
</evidence>
<keyword evidence="3" id="KW-1185">Reference proteome</keyword>
<proteinExistence type="predicted"/>
<comment type="caution">
    <text evidence="2">The sequence shown here is derived from an EMBL/GenBank/DDBJ whole genome shotgun (WGS) entry which is preliminary data.</text>
</comment>
<accession>A0AAV4B2V2</accession>
<feature type="region of interest" description="Disordered" evidence="1">
    <location>
        <begin position="162"/>
        <end position="185"/>
    </location>
</feature>
<reference evidence="2 3" key="1">
    <citation type="journal article" date="2021" name="Elife">
        <title>Chloroplast acquisition without the gene transfer in kleptoplastic sea slugs, Plakobranchus ocellatus.</title>
        <authorList>
            <person name="Maeda T."/>
            <person name="Takahashi S."/>
            <person name="Yoshida T."/>
            <person name="Shimamura S."/>
            <person name="Takaki Y."/>
            <person name="Nagai Y."/>
            <person name="Toyoda A."/>
            <person name="Suzuki Y."/>
            <person name="Arimoto A."/>
            <person name="Ishii H."/>
            <person name="Satoh N."/>
            <person name="Nishiyama T."/>
            <person name="Hasebe M."/>
            <person name="Maruyama T."/>
            <person name="Minagawa J."/>
            <person name="Obokata J."/>
            <person name="Shigenobu S."/>
        </authorList>
    </citation>
    <scope>NUCLEOTIDE SEQUENCE [LARGE SCALE GENOMIC DNA]</scope>
</reference>
<evidence type="ECO:0000313" key="3">
    <source>
        <dbReference type="Proteomes" id="UP000735302"/>
    </source>
</evidence>
<sequence length="185" mass="20517">MPSVRQAASRMSFLPTVGRPATVLPAMPGSHTQQHDASRSEDQQCHSESRIWLERQALCTDNTGSRCLQGVLDILTSEACPATSELFQHVDQESSSPVTVVTLHSVFELPFTAANRWKQQLDVNLVSSTRHARSILGEMIRSSRSIPGFYFRFTYALKLTSKNGNPQNPTKPSKRSEAYFVPVGP</sequence>
<feature type="compositionally biased region" description="Polar residues" evidence="1">
    <location>
        <begin position="162"/>
        <end position="171"/>
    </location>
</feature>
<evidence type="ECO:0000256" key="1">
    <source>
        <dbReference type="SAM" id="MobiDB-lite"/>
    </source>
</evidence>
<protein>
    <submittedName>
        <fullName evidence="2">Uncharacterized protein</fullName>
    </submittedName>
</protein>
<feature type="compositionally biased region" description="Basic and acidic residues" evidence="1">
    <location>
        <begin position="33"/>
        <end position="43"/>
    </location>
</feature>
<organism evidence="2 3">
    <name type="scientific">Plakobranchus ocellatus</name>
    <dbReference type="NCBI Taxonomy" id="259542"/>
    <lineage>
        <taxon>Eukaryota</taxon>
        <taxon>Metazoa</taxon>
        <taxon>Spiralia</taxon>
        <taxon>Lophotrochozoa</taxon>
        <taxon>Mollusca</taxon>
        <taxon>Gastropoda</taxon>
        <taxon>Heterobranchia</taxon>
        <taxon>Euthyneura</taxon>
        <taxon>Panpulmonata</taxon>
        <taxon>Sacoglossa</taxon>
        <taxon>Placobranchoidea</taxon>
        <taxon>Plakobranchidae</taxon>
        <taxon>Plakobranchus</taxon>
    </lineage>
</organism>
<dbReference type="EMBL" id="BLXT01004445">
    <property type="protein sequence ID" value="GFO12689.1"/>
    <property type="molecule type" value="Genomic_DNA"/>
</dbReference>
<gene>
    <name evidence="2" type="ORF">PoB_003919400</name>
</gene>
<name>A0AAV4B2V2_9GAST</name>
<dbReference type="Proteomes" id="UP000735302">
    <property type="component" value="Unassembled WGS sequence"/>
</dbReference>
<dbReference type="AlphaFoldDB" id="A0AAV4B2V2"/>